<feature type="DNA-binding region" description="H-T-H motif" evidence="2">
    <location>
        <begin position="30"/>
        <end position="49"/>
    </location>
</feature>
<feature type="domain" description="HTH tetR-type" evidence="3">
    <location>
        <begin position="7"/>
        <end position="67"/>
    </location>
</feature>
<dbReference type="RefSeq" id="WP_183319309.1">
    <property type="nucleotide sequence ID" value="NZ_JACHVQ010000001.1"/>
</dbReference>
<dbReference type="SUPFAM" id="SSF48498">
    <property type="entry name" value="Tetracyclin repressor-like, C-terminal domain"/>
    <property type="match status" value="1"/>
</dbReference>
<dbReference type="EMBL" id="JACHVQ010000001">
    <property type="protein sequence ID" value="MBB2890983.1"/>
    <property type="molecule type" value="Genomic_DNA"/>
</dbReference>
<dbReference type="Proteomes" id="UP000559182">
    <property type="component" value="Unassembled WGS sequence"/>
</dbReference>
<sequence length="195" mass="21779">MPHVPTEVRRQQFIDAAITVIARDGVDGATTRRIADEAAAPLATLHYCFQTKENLLWAVFQSLADTVRINVEKVTGPGQATAAIATRLLAEAVRWGIDNPAATRAQIEILLWAERNDRAFAVRVYDMFIDSWKGYLAGARTPLPDEELETVTRMIVAMLDGLSLQLFTHGDTERALREAATAEAMLTAYLRRRRR</sequence>
<dbReference type="InterPro" id="IPR001647">
    <property type="entry name" value="HTH_TetR"/>
</dbReference>
<evidence type="ECO:0000313" key="5">
    <source>
        <dbReference type="Proteomes" id="UP000559182"/>
    </source>
</evidence>
<evidence type="ECO:0000256" key="2">
    <source>
        <dbReference type="PROSITE-ProRule" id="PRU00335"/>
    </source>
</evidence>
<evidence type="ECO:0000259" key="3">
    <source>
        <dbReference type="PROSITE" id="PS50977"/>
    </source>
</evidence>
<organism evidence="4 5">
    <name type="scientific">Flexivirga oryzae</name>
    <dbReference type="NCBI Taxonomy" id="1794944"/>
    <lineage>
        <taxon>Bacteria</taxon>
        <taxon>Bacillati</taxon>
        <taxon>Actinomycetota</taxon>
        <taxon>Actinomycetes</taxon>
        <taxon>Micrococcales</taxon>
        <taxon>Dermacoccaceae</taxon>
        <taxon>Flexivirga</taxon>
    </lineage>
</organism>
<evidence type="ECO:0000313" key="4">
    <source>
        <dbReference type="EMBL" id="MBB2890983.1"/>
    </source>
</evidence>
<evidence type="ECO:0000256" key="1">
    <source>
        <dbReference type="ARBA" id="ARBA00023125"/>
    </source>
</evidence>
<dbReference type="Pfam" id="PF00440">
    <property type="entry name" value="TetR_N"/>
    <property type="match status" value="1"/>
</dbReference>
<dbReference type="SUPFAM" id="SSF46689">
    <property type="entry name" value="Homeodomain-like"/>
    <property type="match status" value="1"/>
</dbReference>
<keyword evidence="1 2" id="KW-0238">DNA-binding</keyword>
<dbReference type="Gene3D" id="1.10.357.10">
    <property type="entry name" value="Tetracycline Repressor, domain 2"/>
    <property type="match status" value="1"/>
</dbReference>
<reference evidence="4 5" key="1">
    <citation type="submission" date="2020-08" db="EMBL/GenBank/DDBJ databases">
        <title>Sequencing the genomes of 1000 actinobacteria strains.</title>
        <authorList>
            <person name="Klenk H.-P."/>
        </authorList>
    </citation>
    <scope>NUCLEOTIDE SEQUENCE [LARGE SCALE GENOMIC DNA]</scope>
    <source>
        <strain evidence="4 5">DSM 105369</strain>
    </source>
</reference>
<name>A0A839N4Q5_9MICO</name>
<protein>
    <submittedName>
        <fullName evidence="4">AcrR family transcriptional regulator</fullName>
    </submittedName>
</protein>
<gene>
    <name evidence="4" type="ORF">FHU39_000967</name>
</gene>
<dbReference type="InterPro" id="IPR009057">
    <property type="entry name" value="Homeodomain-like_sf"/>
</dbReference>
<keyword evidence="5" id="KW-1185">Reference proteome</keyword>
<accession>A0A839N4Q5</accession>
<dbReference type="InterPro" id="IPR036271">
    <property type="entry name" value="Tet_transcr_reg_TetR-rel_C_sf"/>
</dbReference>
<comment type="caution">
    <text evidence="4">The sequence shown here is derived from an EMBL/GenBank/DDBJ whole genome shotgun (WGS) entry which is preliminary data.</text>
</comment>
<dbReference type="AlphaFoldDB" id="A0A839N4Q5"/>
<dbReference type="PROSITE" id="PS50977">
    <property type="entry name" value="HTH_TETR_2"/>
    <property type="match status" value="1"/>
</dbReference>
<proteinExistence type="predicted"/>
<dbReference type="GO" id="GO:0003677">
    <property type="term" value="F:DNA binding"/>
    <property type="evidence" value="ECO:0007669"/>
    <property type="project" value="UniProtKB-UniRule"/>
</dbReference>